<accession>F7Q0E9</accession>
<gene>
    <name evidence="2" type="ORF">HLPCO_001045</name>
</gene>
<dbReference type="InterPro" id="IPR046612">
    <property type="entry name" value="DUF6671"/>
</dbReference>
<dbReference type="STRING" id="1033810.HLPCO_001045"/>
<dbReference type="Pfam" id="PF20376">
    <property type="entry name" value="DUF6671"/>
    <property type="match status" value="1"/>
</dbReference>
<keyword evidence="3" id="KW-1185">Reference proteome</keyword>
<dbReference type="InParanoid" id="F7Q0E9"/>
<dbReference type="eggNOG" id="ENOG502Z86U">
    <property type="taxonomic scope" value="Bacteria"/>
</dbReference>
<dbReference type="Proteomes" id="UP000005707">
    <property type="component" value="Unassembled WGS sequence"/>
</dbReference>
<evidence type="ECO:0000313" key="2">
    <source>
        <dbReference type="EMBL" id="ERJ12705.1"/>
    </source>
</evidence>
<reference evidence="2 3" key="2">
    <citation type="journal article" date="2013" name="PLoS ONE">
        <title>INDIGO - INtegrated Data Warehouse of MIcrobial GenOmes with Examples from the Red Sea Extremophiles.</title>
        <authorList>
            <person name="Alam I."/>
            <person name="Antunes A."/>
            <person name="Kamau A.A."/>
            <person name="Ba Alawi W."/>
            <person name="Kalkatawi M."/>
            <person name="Stingl U."/>
            <person name="Bajic V.B."/>
        </authorList>
    </citation>
    <scope>NUCLEOTIDE SEQUENCE [LARGE SCALE GENOMIC DNA]</scope>
    <source>
        <strain evidence="2 3">SSD-17B</strain>
    </source>
</reference>
<organism evidence="2 3">
    <name type="scientific">Haloplasma contractile SSD-17B</name>
    <dbReference type="NCBI Taxonomy" id="1033810"/>
    <lineage>
        <taxon>Bacteria</taxon>
        <taxon>Bacillati</taxon>
        <taxon>Mycoplasmatota</taxon>
        <taxon>Mollicutes</taxon>
        <taxon>Haloplasmatales</taxon>
        <taxon>Haloplasmataceae</taxon>
        <taxon>Haloplasma</taxon>
    </lineage>
</organism>
<dbReference type="EMBL" id="AFNU02000003">
    <property type="protein sequence ID" value="ERJ12705.1"/>
    <property type="molecule type" value="Genomic_DNA"/>
</dbReference>
<proteinExistence type="predicted"/>
<name>F7Q0E9_9MOLU</name>
<dbReference type="AlphaFoldDB" id="F7Q0E9"/>
<dbReference type="RefSeq" id="WP_008825885.1">
    <property type="nucleotide sequence ID" value="NZ_AFNU02000003.1"/>
</dbReference>
<reference evidence="2 3" key="1">
    <citation type="journal article" date="2011" name="J. Bacteriol.">
        <title>Genome sequence of Haloplasma contractile, an unusual contractile bacterium from a deep-sea anoxic brine lake.</title>
        <authorList>
            <person name="Antunes A."/>
            <person name="Alam I."/>
            <person name="El Dorry H."/>
            <person name="Siam R."/>
            <person name="Robertson A."/>
            <person name="Bajic V.B."/>
            <person name="Stingl U."/>
        </authorList>
    </citation>
    <scope>NUCLEOTIDE SEQUENCE [LARGE SCALE GENOMIC DNA]</scope>
    <source>
        <strain evidence="2 3">SSD-17B</strain>
    </source>
</reference>
<sequence length="291" mass="32917">MDVEKIIKTYFKGRSGVIATMHKKEEVMKPILEGYLDIKVTVPKEFNTDEYGTFTRDIKRRGDQQEAARFKLKGALKLTGESLGFASEGVFGPHPQAPFIPFNQELVLLYDQENNLEIVGVSSTTETNFDHKTISSYDEAYEFCKMVSFPEHAVVIKVKENSKKSKEIIKGITTEKGLTDAVEYALKKSKNGTIFIETDMRALYNPSRMKNIESATHNLIKNIYNICPDCKTPGFTVVENKKGLPCSLCGFPSRSTLSVIYRCTKCKHEKEELYPNGVKHVDPMHCSYCNP</sequence>
<evidence type="ECO:0000259" key="1">
    <source>
        <dbReference type="Pfam" id="PF20376"/>
    </source>
</evidence>
<comment type="caution">
    <text evidence="2">The sequence shown here is derived from an EMBL/GenBank/DDBJ whole genome shotgun (WGS) entry which is preliminary data.</text>
</comment>
<dbReference type="OrthoDB" id="9793837at2"/>
<protein>
    <recommendedName>
        <fullName evidence="1">DUF6671 domain-containing protein</fullName>
    </recommendedName>
</protein>
<evidence type="ECO:0000313" key="3">
    <source>
        <dbReference type="Proteomes" id="UP000005707"/>
    </source>
</evidence>
<feature type="domain" description="DUF6671" evidence="1">
    <location>
        <begin position="73"/>
        <end position="291"/>
    </location>
</feature>